<dbReference type="PROSITE" id="PS51119">
    <property type="entry name" value="TAFH"/>
    <property type="match status" value="1"/>
</dbReference>
<dbReference type="OrthoDB" id="2951111at2759"/>
<dbReference type="Pfam" id="PF07531">
    <property type="entry name" value="TAFH"/>
    <property type="match status" value="1"/>
</dbReference>
<evidence type="ECO:0000313" key="2">
    <source>
        <dbReference type="EMBL" id="CAG7785086.1"/>
    </source>
</evidence>
<dbReference type="PANTHER" id="PTHR10379:SF14">
    <property type="entry name" value="NERVY, ISOFORM D"/>
    <property type="match status" value="1"/>
</dbReference>
<organism evidence="2 3">
    <name type="scientific">Allacma fusca</name>
    <dbReference type="NCBI Taxonomy" id="39272"/>
    <lineage>
        <taxon>Eukaryota</taxon>
        <taxon>Metazoa</taxon>
        <taxon>Ecdysozoa</taxon>
        <taxon>Arthropoda</taxon>
        <taxon>Hexapoda</taxon>
        <taxon>Collembola</taxon>
        <taxon>Symphypleona</taxon>
        <taxon>Sminthuridae</taxon>
        <taxon>Allacma</taxon>
    </lineage>
</organism>
<feature type="domain" description="TAFH" evidence="1">
    <location>
        <begin position="1"/>
        <end position="59"/>
    </location>
</feature>
<proteinExistence type="predicted"/>
<gene>
    <name evidence="2" type="ORF">AFUS01_LOCUS23733</name>
</gene>
<dbReference type="GO" id="GO:0006351">
    <property type="term" value="P:DNA-templated transcription"/>
    <property type="evidence" value="ECO:0007669"/>
    <property type="project" value="InterPro"/>
</dbReference>
<dbReference type="InterPro" id="IPR003894">
    <property type="entry name" value="TAFH_NHR1"/>
</dbReference>
<dbReference type="AlphaFoldDB" id="A0A8J2K8T6"/>
<comment type="caution">
    <text evidence="2">The sequence shown here is derived from an EMBL/GenBank/DDBJ whole genome shotgun (WGS) entry which is preliminary data.</text>
</comment>
<evidence type="ECO:0000259" key="1">
    <source>
        <dbReference type="PROSITE" id="PS51119"/>
    </source>
</evidence>
<name>A0A8J2K8T6_9HEXA</name>
<feature type="non-terminal residue" evidence="2">
    <location>
        <position position="1"/>
    </location>
</feature>
<evidence type="ECO:0000313" key="3">
    <source>
        <dbReference type="Proteomes" id="UP000708208"/>
    </source>
</evidence>
<dbReference type="PANTHER" id="PTHR10379">
    <property type="entry name" value="MTG8 ETO EIGHT TWENTY ONE PROTEIN"/>
    <property type="match status" value="1"/>
</dbReference>
<dbReference type="EMBL" id="CAJVCH010288642">
    <property type="protein sequence ID" value="CAG7785086.1"/>
    <property type="molecule type" value="Genomic_DNA"/>
</dbReference>
<dbReference type="GO" id="GO:0005634">
    <property type="term" value="C:nucleus"/>
    <property type="evidence" value="ECO:0007669"/>
    <property type="project" value="TreeGrafter"/>
</dbReference>
<protein>
    <recommendedName>
        <fullName evidence="1">TAFH domain-containing protein</fullName>
    </recommendedName>
</protein>
<sequence length="94" mass="10637">SGHLSIEEFHHSLQEVTSFPLRPFVLPFLRAHLPLLQREISHLARIAKQTPLSYIRSHEQVIFEAGSSPGEPCDIFHSEAADIGLARKRKASER</sequence>
<dbReference type="Proteomes" id="UP000708208">
    <property type="component" value="Unassembled WGS sequence"/>
</dbReference>
<keyword evidence="3" id="KW-1185">Reference proteome</keyword>
<accession>A0A8J2K8T6</accession>
<reference evidence="2" key="1">
    <citation type="submission" date="2021-06" db="EMBL/GenBank/DDBJ databases">
        <authorList>
            <person name="Hodson N. C."/>
            <person name="Mongue J. A."/>
            <person name="Jaron S. K."/>
        </authorList>
    </citation>
    <scope>NUCLEOTIDE SEQUENCE</scope>
</reference>
<dbReference type="InterPro" id="IPR013289">
    <property type="entry name" value="CBFA2T1/2/3"/>
</dbReference>
<dbReference type="SMART" id="SM00549">
    <property type="entry name" value="TAFH"/>
    <property type="match status" value="1"/>
</dbReference>
<dbReference type="GO" id="GO:0003714">
    <property type="term" value="F:transcription corepressor activity"/>
    <property type="evidence" value="ECO:0007669"/>
    <property type="project" value="InterPro"/>
</dbReference>